<dbReference type="PANTHER" id="PTHR45339:SF1">
    <property type="entry name" value="HYBRID SIGNAL TRANSDUCTION HISTIDINE KINASE J"/>
    <property type="match status" value="1"/>
</dbReference>
<evidence type="ECO:0000313" key="15">
    <source>
        <dbReference type="EMBL" id="HEC77905.1"/>
    </source>
</evidence>
<name>A0A9C9JZG9_UNCW3</name>
<dbReference type="SMART" id="SM00387">
    <property type="entry name" value="HATPase_c"/>
    <property type="match status" value="1"/>
</dbReference>
<dbReference type="EC" id="2.7.13.3" evidence="2"/>
<dbReference type="Proteomes" id="UP000885826">
    <property type="component" value="Unassembled WGS sequence"/>
</dbReference>
<keyword evidence="12" id="KW-0175">Coiled coil</keyword>
<dbReference type="InterPro" id="IPR036890">
    <property type="entry name" value="HATPase_C_sf"/>
</dbReference>
<dbReference type="InterPro" id="IPR003661">
    <property type="entry name" value="HisK_dim/P_dom"/>
</dbReference>
<dbReference type="SUPFAM" id="SSF47384">
    <property type="entry name" value="Homodimeric domain of signal transducing histidine kinase"/>
    <property type="match status" value="1"/>
</dbReference>
<evidence type="ECO:0000256" key="7">
    <source>
        <dbReference type="ARBA" id="ARBA00022840"/>
    </source>
</evidence>
<comment type="subunit">
    <text evidence="9">At low DSF concentrations, interacts with RpfF.</text>
</comment>
<feature type="domain" description="Response regulatory" evidence="14">
    <location>
        <begin position="597"/>
        <end position="716"/>
    </location>
</feature>
<evidence type="ECO:0000256" key="1">
    <source>
        <dbReference type="ARBA" id="ARBA00000085"/>
    </source>
</evidence>
<dbReference type="PRINTS" id="PR00344">
    <property type="entry name" value="BCTRLSENSOR"/>
</dbReference>
<evidence type="ECO:0000256" key="8">
    <source>
        <dbReference type="ARBA" id="ARBA00023012"/>
    </source>
</evidence>
<dbReference type="Gene3D" id="1.10.287.130">
    <property type="match status" value="1"/>
</dbReference>
<dbReference type="FunFam" id="3.30.565.10:FF:000010">
    <property type="entry name" value="Sensor histidine kinase RcsC"/>
    <property type="match status" value="1"/>
</dbReference>
<organism evidence="15 16">
    <name type="scientific">candidate division WOR-3 bacterium</name>
    <dbReference type="NCBI Taxonomy" id="2052148"/>
    <lineage>
        <taxon>Bacteria</taxon>
        <taxon>Bacteria division WOR-3</taxon>
    </lineage>
</organism>
<keyword evidence="4" id="KW-0808">Transferase</keyword>
<dbReference type="EMBL" id="DRIG01000023">
    <property type="protein sequence ID" value="HEC77905.1"/>
    <property type="molecule type" value="Genomic_DNA"/>
</dbReference>
<dbReference type="CDD" id="cd17546">
    <property type="entry name" value="REC_hyHK_CKI1_RcsC-like"/>
    <property type="match status" value="2"/>
</dbReference>
<protein>
    <recommendedName>
        <fullName evidence="10">Sensory/regulatory protein RpfC</fullName>
        <ecNumber evidence="2">2.7.13.3</ecNumber>
    </recommendedName>
</protein>
<dbReference type="InterPro" id="IPR005467">
    <property type="entry name" value="His_kinase_dom"/>
</dbReference>
<dbReference type="InterPro" id="IPR003594">
    <property type="entry name" value="HATPase_dom"/>
</dbReference>
<keyword evidence="8" id="KW-0902">Two-component regulatory system</keyword>
<dbReference type="CDD" id="cd16922">
    <property type="entry name" value="HATPase_EvgS-ArcB-TorS-like"/>
    <property type="match status" value="1"/>
</dbReference>
<dbReference type="InterPro" id="IPR036097">
    <property type="entry name" value="HisK_dim/P_sf"/>
</dbReference>
<evidence type="ECO:0000256" key="11">
    <source>
        <dbReference type="PROSITE-ProRule" id="PRU00169"/>
    </source>
</evidence>
<evidence type="ECO:0000259" key="14">
    <source>
        <dbReference type="PROSITE" id="PS50110"/>
    </source>
</evidence>
<evidence type="ECO:0000256" key="4">
    <source>
        <dbReference type="ARBA" id="ARBA00022679"/>
    </source>
</evidence>
<dbReference type="InterPro" id="IPR011006">
    <property type="entry name" value="CheY-like_superfamily"/>
</dbReference>
<dbReference type="Pfam" id="PF00072">
    <property type="entry name" value="Response_reg"/>
    <property type="match status" value="2"/>
</dbReference>
<dbReference type="GO" id="GO:0000155">
    <property type="term" value="F:phosphorelay sensor kinase activity"/>
    <property type="evidence" value="ECO:0007669"/>
    <property type="project" value="InterPro"/>
</dbReference>
<dbReference type="GO" id="GO:0005524">
    <property type="term" value="F:ATP binding"/>
    <property type="evidence" value="ECO:0007669"/>
    <property type="project" value="UniProtKB-KW"/>
</dbReference>
<feature type="domain" description="Histidine kinase" evidence="13">
    <location>
        <begin position="207"/>
        <end position="432"/>
    </location>
</feature>
<dbReference type="SMART" id="SM00448">
    <property type="entry name" value="REC"/>
    <property type="match status" value="2"/>
</dbReference>
<dbReference type="InterPro" id="IPR004358">
    <property type="entry name" value="Sig_transdc_His_kin-like_C"/>
</dbReference>
<dbReference type="PROSITE" id="PS50110">
    <property type="entry name" value="RESPONSE_REGULATORY"/>
    <property type="match status" value="2"/>
</dbReference>
<gene>
    <name evidence="15" type="ORF">ENI34_02030</name>
</gene>
<evidence type="ECO:0000256" key="5">
    <source>
        <dbReference type="ARBA" id="ARBA00022741"/>
    </source>
</evidence>
<evidence type="ECO:0000259" key="13">
    <source>
        <dbReference type="PROSITE" id="PS50109"/>
    </source>
</evidence>
<evidence type="ECO:0000256" key="12">
    <source>
        <dbReference type="SAM" id="Coils"/>
    </source>
</evidence>
<comment type="catalytic activity">
    <reaction evidence="1">
        <text>ATP + protein L-histidine = ADP + protein N-phospho-L-histidine.</text>
        <dbReference type="EC" id="2.7.13.3"/>
    </reaction>
</comment>
<dbReference type="Pfam" id="PF00512">
    <property type="entry name" value="HisKA"/>
    <property type="match status" value="1"/>
</dbReference>
<dbReference type="Pfam" id="PF02518">
    <property type="entry name" value="HATPase_c"/>
    <property type="match status" value="1"/>
</dbReference>
<evidence type="ECO:0000256" key="6">
    <source>
        <dbReference type="ARBA" id="ARBA00022777"/>
    </source>
</evidence>
<dbReference type="PANTHER" id="PTHR45339">
    <property type="entry name" value="HYBRID SIGNAL TRANSDUCTION HISTIDINE KINASE J"/>
    <property type="match status" value="1"/>
</dbReference>
<evidence type="ECO:0000256" key="10">
    <source>
        <dbReference type="ARBA" id="ARBA00068150"/>
    </source>
</evidence>
<evidence type="ECO:0000313" key="16">
    <source>
        <dbReference type="Proteomes" id="UP000885826"/>
    </source>
</evidence>
<feature type="modified residue" description="4-aspartylphosphate" evidence="11">
    <location>
        <position position="505"/>
    </location>
</feature>
<accession>A0A9C9JZG9</accession>
<evidence type="ECO:0000256" key="9">
    <source>
        <dbReference type="ARBA" id="ARBA00064003"/>
    </source>
</evidence>
<reference evidence="15" key="1">
    <citation type="journal article" date="2020" name="mSystems">
        <title>Genome- and Community-Level Interaction Insights into Carbon Utilization and Element Cycling Functions of Hydrothermarchaeota in Hydrothermal Sediment.</title>
        <authorList>
            <person name="Zhou Z."/>
            <person name="Liu Y."/>
            <person name="Xu W."/>
            <person name="Pan J."/>
            <person name="Luo Z.H."/>
            <person name="Li M."/>
        </authorList>
    </citation>
    <scope>NUCLEOTIDE SEQUENCE</scope>
    <source>
        <strain evidence="15">HyVt-388</strain>
    </source>
</reference>
<feature type="domain" description="Response regulatory" evidence="14">
    <location>
        <begin position="451"/>
        <end position="572"/>
    </location>
</feature>
<keyword evidence="3 11" id="KW-0597">Phosphoprotein</keyword>
<dbReference type="PROSITE" id="PS50109">
    <property type="entry name" value="HIS_KIN"/>
    <property type="match status" value="1"/>
</dbReference>
<dbReference type="SUPFAM" id="SSF55874">
    <property type="entry name" value="ATPase domain of HSP90 chaperone/DNA topoisomerase II/histidine kinase"/>
    <property type="match status" value="1"/>
</dbReference>
<keyword evidence="5" id="KW-0547">Nucleotide-binding</keyword>
<feature type="coiled-coil region" evidence="12">
    <location>
        <begin position="142"/>
        <end position="193"/>
    </location>
</feature>
<keyword evidence="6" id="KW-0418">Kinase</keyword>
<dbReference type="SMART" id="SM00388">
    <property type="entry name" value="HisKA"/>
    <property type="match status" value="1"/>
</dbReference>
<evidence type="ECO:0000256" key="2">
    <source>
        <dbReference type="ARBA" id="ARBA00012438"/>
    </source>
</evidence>
<keyword evidence="7" id="KW-0067">ATP-binding</keyword>
<dbReference type="CDD" id="cd00082">
    <property type="entry name" value="HisKA"/>
    <property type="match status" value="1"/>
</dbReference>
<dbReference type="Gene3D" id="3.30.450.260">
    <property type="entry name" value="Haem NO binding associated domain"/>
    <property type="match status" value="1"/>
</dbReference>
<dbReference type="FunFam" id="1.10.287.130:FF:000002">
    <property type="entry name" value="Two-component osmosensing histidine kinase"/>
    <property type="match status" value="1"/>
</dbReference>
<comment type="caution">
    <text evidence="15">The sequence shown here is derived from an EMBL/GenBank/DDBJ whole genome shotgun (WGS) entry which is preliminary data.</text>
</comment>
<sequence>MKKTDKSIRIIPEQLTTFAPFIILTDKKLIIKWASKAVIKRDKKIIGRKISDVLTSKTPIKKITVSGLKKHQGKRFNFILLNKKAPVNLIGYWLETEKGFLLMATPDVKTTEELSTLSFEDFPENDRTIDFLVAQDEIKYSLNEATRTSNILKEQNQALEKSKKELESLNADLKKEIAERKRIEAELVEARKVALQASRTKSEFLASMSHEIRTPMNAIIGMADLLWETDLTPEQQQYVKIFRNAGENLLNIINDILDISKVEAGQIELENIDFNLNDLIEKTCEIMALRAHTKNLELTCYLKSDVPTELVGDPIRLRQIIVNLVGNAIKFTEEGEVVIRIEKLKEKKDGEKNSVTILFSVSDTGIGIPEDKLNTIFDTFTQADASTTRKYGGTGLGLAISKKLVELMNGKIWVESEVGKGSTFRFTAKFGIAKKIEEEKTTPLINLNGVSILVVDDNATNRLILRELLNGWGAEVTEAENGARAVALVKKASRTDNFYDLILLDCRMPGMGGFEVVEKINEILGETKTTIMMLTSDRRKGDIAKCRELNIATYLVKPIKKSELQNAIKVALGKAKVKAKKDKKKKKDHRKSTSAPNILLVEDSEDNRFLIQAYLKKIVCRIDIAENGAIGVEKFKKNKYDIILMDMQMPVMDGYTATREIRKLEKEKGLKHTPIIALTAHALKEEIQKSLDAGCDIHLSKPIKKVKLLEIIKKYTGENL</sequence>
<feature type="modified residue" description="4-aspartylphosphate" evidence="11">
    <location>
        <position position="646"/>
    </location>
</feature>
<dbReference type="SUPFAM" id="SSF52172">
    <property type="entry name" value="CheY-like"/>
    <property type="match status" value="2"/>
</dbReference>
<dbReference type="Gene3D" id="3.30.565.10">
    <property type="entry name" value="Histidine kinase-like ATPase, C-terminal domain"/>
    <property type="match status" value="1"/>
</dbReference>
<dbReference type="InterPro" id="IPR042463">
    <property type="entry name" value="HNOB_dom_associated_sf"/>
</dbReference>
<evidence type="ECO:0000256" key="3">
    <source>
        <dbReference type="ARBA" id="ARBA00022553"/>
    </source>
</evidence>
<proteinExistence type="predicted"/>
<dbReference type="InterPro" id="IPR001789">
    <property type="entry name" value="Sig_transdc_resp-reg_receiver"/>
</dbReference>
<dbReference type="Gene3D" id="3.40.50.2300">
    <property type="match status" value="2"/>
</dbReference>
<dbReference type="AlphaFoldDB" id="A0A9C9JZG9"/>